<keyword evidence="3" id="KW-1185">Reference proteome</keyword>
<name>A0ABT7LGQ2_9BURK</name>
<proteinExistence type="predicted"/>
<dbReference type="EMBL" id="JASVDS010000002">
    <property type="protein sequence ID" value="MDL5032024.1"/>
    <property type="molecule type" value="Genomic_DNA"/>
</dbReference>
<reference evidence="2 3" key="1">
    <citation type="submission" date="2023-06" db="EMBL/GenBank/DDBJ databases">
        <title>Pelomonas sp. APW6 16S ribosomal RNA gene genome sequencing and assembly.</title>
        <authorList>
            <person name="Woo H."/>
        </authorList>
    </citation>
    <scope>NUCLEOTIDE SEQUENCE [LARGE SCALE GENOMIC DNA]</scope>
    <source>
        <strain evidence="2 3">APW6</strain>
    </source>
</reference>
<evidence type="ECO:0000313" key="3">
    <source>
        <dbReference type="Proteomes" id="UP001238603"/>
    </source>
</evidence>
<gene>
    <name evidence="2" type="ORF">QRD43_08880</name>
</gene>
<evidence type="ECO:0000256" key="1">
    <source>
        <dbReference type="SAM" id="MobiDB-lite"/>
    </source>
</evidence>
<dbReference type="Proteomes" id="UP001238603">
    <property type="component" value="Unassembled WGS sequence"/>
</dbReference>
<evidence type="ECO:0008006" key="4">
    <source>
        <dbReference type="Google" id="ProtNLM"/>
    </source>
</evidence>
<feature type="region of interest" description="Disordered" evidence="1">
    <location>
        <begin position="28"/>
        <end position="54"/>
    </location>
</feature>
<organism evidence="2 3">
    <name type="scientific">Roseateles subflavus</name>
    <dbReference type="NCBI Taxonomy" id="3053353"/>
    <lineage>
        <taxon>Bacteria</taxon>
        <taxon>Pseudomonadati</taxon>
        <taxon>Pseudomonadota</taxon>
        <taxon>Betaproteobacteria</taxon>
        <taxon>Burkholderiales</taxon>
        <taxon>Sphaerotilaceae</taxon>
        <taxon>Roseateles</taxon>
    </lineage>
</organism>
<dbReference type="RefSeq" id="WP_285982127.1">
    <property type="nucleotide sequence ID" value="NZ_JASVDS010000002.1"/>
</dbReference>
<comment type="caution">
    <text evidence="2">The sequence shown here is derived from an EMBL/GenBank/DDBJ whole genome shotgun (WGS) entry which is preliminary data.</text>
</comment>
<feature type="region of interest" description="Disordered" evidence="1">
    <location>
        <begin position="293"/>
        <end position="314"/>
    </location>
</feature>
<sequence>MQLTMDTRRAVCTLSFAAALLLQGCGGGGGGGSGTDRPDTGGSGTVQPPPDRHTPLQLNATHFATLSERSGAYLESPMYLAQLAIREVTRLRRAGTLQLTRACANYTLVDSDNDKRPSPGDTVKVDYKKCLVDYLGEGYTGTLAIRLSAVDDDAGGVMAGTIELGQDGLFPERSELTAWKGSLNFRREITRTTQQLDISPTAADDLRGTWSQRETGQPMVEDYIAPRLTRALFRDTARVKVSGSVSVASSLVKGKVDVMLDPPMTSSFNTFPDAGTVRLQGAGRTRITVTADPKGQDTAAGELDSDGDGKADSTMPLRWRDLQIGYLLDVRNNRYGILQNRDDAYLRLASEPADDQLNGLVVSSPLRVQFDKPLAPDNVLYARLVDTGSTRPDERHADPAGQLLTEARPVTEADVEVVGAMLLIQPRQSLKYGHFYQLLLSGNGLFNEPEGVVVRALNNGVTFRLNVQYATVNTDDMLWTGIRGAGYRSMVMPGVPVTVTAGLPNATSLPLAYEWSQVGGTALELSSTTSAAVELRLPANSMPGISSSELQLKVTDARGRTSITPVQVQTAKLTGLTSVLYLKSDPGDFVGAGLTRAFSTQTGQFSVSTVSSPLDVRYEGQQGSAPGWILTAADASGRTPDVGQYTGTEPFDSSTVAPRLLFAGDGRACSANGNFTVLERVLAADGSVQRLAIDFDQRCIHSNTSGTLRGALRINSSVPIQP</sequence>
<evidence type="ECO:0000313" key="2">
    <source>
        <dbReference type="EMBL" id="MDL5032024.1"/>
    </source>
</evidence>
<protein>
    <recommendedName>
        <fullName evidence="4">Lipoprotein</fullName>
    </recommendedName>
</protein>
<accession>A0ABT7LGQ2</accession>